<feature type="transmembrane region" description="Helical" evidence="5">
    <location>
        <begin position="148"/>
        <end position="167"/>
    </location>
</feature>
<keyword evidence="2 5" id="KW-0812">Transmembrane</keyword>
<protein>
    <submittedName>
        <fullName evidence="7">O-antigen ligase</fullName>
        <ecNumber evidence="7">2.4.1.-</ecNumber>
    </submittedName>
</protein>
<feature type="transmembrane region" description="Helical" evidence="5">
    <location>
        <begin position="111"/>
        <end position="128"/>
    </location>
</feature>
<dbReference type="Pfam" id="PF04932">
    <property type="entry name" value="Wzy_C"/>
    <property type="match status" value="1"/>
</dbReference>
<evidence type="ECO:0000256" key="4">
    <source>
        <dbReference type="ARBA" id="ARBA00023136"/>
    </source>
</evidence>
<evidence type="ECO:0000256" key="2">
    <source>
        <dbReference type="ARBA" id="ARBA00022692"/>
    </source>
</evidence>
<keyword evidence="7" id="KW-0328">Glycosyltransferase</keyword>
<name>A0A7W6IQC3_9HYPH</name>
<feature type="transmembrane region" description="Helical" evidence="5">
    <location>
        <begin position="57"/>
        <end position="74"/>
    </location>
</feature>
<comment type="caution">
    <text evidence="7">The sequence shown here is derived from an EMBL/GenBank/DDBJ whole genome shotgun (WGS) entry which is preliminary data.</text>
</comment>
<evidence type="ECO:0000313" key="7">
    <source>
        <dbReference type="EMBL" id="MBB4053241.1"/>
    </source>
</evidence>
<dbReference type="GO" id="GO:0016874">
    <property type="term" value="F:ligase activity"/>
    <property type="evidence" value="ECO:0007669"/>
    <property type="project" value="UniProtKB-KW"/>
</dbReference>
<proteinExistence type="predicted"/>
<evidence type="ECO:0000256" key="5">
    <source>
        <dbReference type="SAM" id="Phobius"/>
    </source>
</evidence>
<evidence type="ECO:0000256" key="1">
    <source>
        <dbReference type="ARBA" id="ARBA00004141"/>
    </source>
</evidence>
<keyword evidence="3 5" id="KW-1133">Transmembrane helix</keyword>
<keyword evidence="8" id="KW-1185">Reference proteome</keyword>
<dbReference type="PANTHER" id="PTHR37422">
    <property type="entry name" value="TEICHURONIC ACID BIOSYNTHESIS PROTEIN TUAE"/>
    <property type="match status" value="1"/>
</dbReference>
<feature type="transmembrane region" description="Helical" evidence="5">
    <location>
        <begin position="174"/>
        <end position="190"/>
    </location>
</feature>
<feature type="transmembrane region" description="Helical" evidence="5">
    <location>
        <begin position="386"/>
        <end position="403"/>
    </location>
</feature>
<feature type="transmembrane region" description="Helical" evidence="5">
    <location>
        <begin position="12"/>
        <end position="45"/>
    </location>
</feature>
<keyword evidence="7" id="KW-0436">Ligase</keyword>
<gene>
    <name evidence="7" type="ORF">GGR20_002898</name>
</gene>
<evidence type="ECO:0000259" key="6">
    <source>
        <dbReference type="Pfam" id="PF04932"/>
    </source>
</evidence>
<dbReference type="Proteomes" id="UP000547011">
    <property type="component" value="Unassembled WGS sequence"/>
</dbReference>
<dbReference type="EC" id="2.4.1.-" evidence="7"/>
<feature type="transmembrane region" description="Helical" evidence="5">
    <location>
        <begin position="329"/>
        <end position="350"/>
    </location>
</feature>
<sequence>MKLDPWSAIGGLALVAGLGFMGTAPFIADYVVIVCGLVGLGLAAFARSMAPVAPSALMIYAALVLLAATLPFVYRSSMDLLPLAACLPMLAAPGIAALLERRQADLDRFGAHILPLLSLFGVSSAVGMGLWEAMSTGTARAGVGNNPIHFGGITTILGFLALVGMVSNAARWRVIYLAGPALAMVGVVLSGSRGPLLAWLALAVVSLPILLIGFKSWRLALATIAVTVVGGVLFVVLAADSLLVQRLLTVPSTLAAAFSAEDPVAALLGFMTANDPYRTALYDAGWQALQSSPIIGIGYGQMMPLVRELYPDMISLHTLENLHSDIADFAALGGAMGTLAYVLLLLSPAAALRSLRLRDYPGLWLTAVVLIVGYATLGLTNAMFGVLPQTALFAVALSGLMALSHRAKVRNQVLPEPRQ</sequence>
<dbReference type="RefSeq" id="WP_183312042.1">
    <property type="nucleotide sequence ID" value="NZ_JACIEW010000007.1"/>
</dbReference>
<keyword evidence="4 5" id="KW-0472">Membrane</keyword>
<evidence type="ECO:0000313" key="8">
    <source>
        <dbReference type="Proteomes" id="UP000547011"/>
    </source>
</evidence>
<feature type="transmembrane region" description="Helical" evidence="5">
    <location>
        <begin position="362"/>
        <end position="380"/>
    </location>
</feature>
<keyword evidence="7" id="KW-0808">Transferase</keyword>
<feature type="domain" description="O-antigen ligase-related" evidence="6">
    <location>
        <begin position="182"/>
        <end position="342"/>
    </location>
</feature>
<dbReference type="InterPro" id="IPR007016">
    <property type="entry name" value="O-antigen_ligase-rel_domated"/>
</dbReference>
<evidence type="ECO:0000256" key="3">
    <source>
        <dbReference type="ARBA" id="ARBA00022989"/>
    </source>
</evidence>
<dbReference type="PANTHER" id="PTHR37422:SF23">
    <property type="entry name" value="TEICHURONIC ACID BIOSYNTHESIS PROTEIN TUAE"/>
    <property type="match status" value="1"/>
</dbReference>
<organism evidence="7 8">
    <name type="scientific">Devosia subaequoris</name>
    <dbReference type="NCBI Taxonomy" id="395930"/>
    <lineage>
        <taxon>Bacteria</taxon>
        <taxon>Pseudomonadati</taxon>
        <taxon>Pseudomonadota</taxon>
        <taxon>Alphaproteobacteria</taxon>
        <taxon>Hyphomicrobiales</taxon>
        <taxon>Devosiaceae</taxon>
        <taxon>Devosia</taxon>
    </lineage>
</organism>
<dbReference type="InterPro" id="IPR051533">
    <property type="entry name" value="WaaL-like"/>
</dbReference>
<dbReference type="AlphaFoldDB" id="A0A7W6IQC3"/>
<feature type="transmembrane region" description="Helical" evidence="5">
    <location>
        <begin position="80"/>
        <end position="99"/>
    </location>
</feature>
<comment type="subcellular location">
    <subcellularLocation>
        <location evidence="1">Membrane</location>
        <topology evidence="1">Multi-pass membrane protein</topology>
    </subcellularLocation>
</comment>
<dbReference type="EMBL" id="JACIEW010000007">
    <property type="protein sequence ID" value="MBB4053241.1"/>
    <property type="molecule type" value="Genomic_DNA"/>
</dbReference>
<feature type="transmembrane region" description="Helical" evidence="5">
    <location>
        <begin position="196"/>
        <end position="214"/>
    </location>
</feature>
<dbReference type="GO" id="GO:0016757">
    <property type="term" value="F:glycosyltransferase activity"/>
    <property type="evidence" value="ECO:0007669"/>
    <property type="project" value="UniProtKB-KW"/>
</dbReference>
<reference evidence="7 8" key="1">
    <citation type="submission" date="2020-08" db="EMBL/GenBank/DDBJ databases">
        <title>Genomic Encyclopedia of Type Strains, Phase IV (KMG-IV): sequencing the most valuable type-strain genomes for metagenomic binning, comparative biology and taxonomic classification.</title>
        <authorList>
            <person name="Goeker M."/>
        </authorList>
    </citation>
    <scope>NUCLEOTIDE SEQUENCE [LARGE SCALE GENOMIC DNA]</scope>
    <source>
        <strain evidence="7 8">DSM 23447</strain>
    </source>
</reference>
<dbReference type="GO" id="GO:0016020">
    <property type="term" value="C:membrane"/>
    <property type="evidence" value="ECO:0007669"/>
    <property type="project" value="UniProtKB-SubCell"/>
</dbReference>
<feature type="transmembrane region" description="Helical" evidence="5">
    <location>
        <begin position="219"/>
        <end position="239"/>
    </location>
</feature>
<accession>A0A7W6IQC3</accession>